<sequence length="40" mass="4835">MYNFFVTTDYLLYFPSRTSCYLKTYIVTERDAMGEIKHDT</sequence>
<keyword evidence="2" id="KW-1185">Reference proteome</keyword>
<gene>
    <name evidence="1" type="ORF">PPEP_a2714</name>
</gene>
<comment type="caution">
    <text evidence="1">The sequence shown here is derived from an EMBL/GenBank/DDBJ whole genome shotgun (WGS) entry which is preliminary data.</text>
</comment>
<evidence type="ECO:0000313" key="2">
    <source>
        <dbReference type="Proteomes" id="UP000660708"/>
    </source>
</evidence>
<proteinExistence type="predicted"/>
<organism evidence="1 2">
    <name type="scientific">Pseudoalteromonas peptidolytica F12-50-A1</name>
    <dbReference type="NCBI Taxonomy" id="1315280"/>
    <lineage>
        <taxon>Bacteria</taxon>
        <taxon>Pseudomonadati</taxon>
        <taxon>Pseudomonadota</taxon>
        <taxon>Gammaproteobacteria</taxon>
        <taxon>Alteromonadales</taxon>
        <taxon>Pseudoalteromonadaceae</taxon>
        <taxon>Pseudoalteromonas</taxon>
    </lineage>
</organism>
<dbReference type="AlphaFoldDB" id="A0A8I0MSI6"/>
<name>A0A8I0MSI6_9GAMM</name>
<evidence type="ECO:0000313" key="1">
    <source>
        <dbReference type="EMBL" id="MBE0345009.1"/>
    </source>
</evidence>
<dbReference type="EMBL" id="AQHF01000018">
    <property type="protein sequence ID" value="MBE0345009.1"/>
    <property type="molecule type" value="Genomic_DNA"/>
</dbReference>
<protein>
    <submittedName>
        <fullName evidence="1">Uncharacterized protein</fullName>
    </submittedName>
</protein>
<dbReference type="Proteomes" id="UP000660708">
    <property type="component" value="Unassembled WGS sequence"/>
</dbReference>
<reference evidence="1 2" key="1">
    <citation type="submission" date="2015-06" db="EMBL/GenBank/DDBJ databases">
        <title>Genome sequence of Pseudoalteromonas peptidolytica.</title>
        <authorList>
            <person name="Xie B.-B."/>
            <person name="Rong J.-C."/>
            <person name="Qin Q.-L."/>
            <person name="Zhang Y.-Z."/>
        </authorList>
    </citation>
    <scope>NUCLEOTIDE SEQUENCE [LARGE SCALE GENOMIC DNA]</scope>
    <source>
        <strain evidence="1 2">F12-50-A1</strain>
    </source>
</reference>
<accession>A0A8I0MSI6</accession>